<feature type="compositionally biased region" description="Polar residues" evidence="1">
    <location>
        <begin position="46"/>
        <end position="58"/>
    </location>
</feature>
<protein>
    <submittedName>
        <fullName evidence="2">Uncharacterized protein</fullName>
    </submittedName>
</protein>
<evidence type="ECO:0000313" key="2">
    <source>
        <dbReference type="EMBL" id="GBP16516.1"/>
    </source>
</evidence>
<comment type="caution">
    <text evidence="2">The sequence shown here is derived from an EMBL/GenBank/DDBJ whole genome shotgun (WGS) entry which is preliminary data.</text>
</comment>
<feature type="region of interest" description="Disordered" evidence="1">
    <location>
        <begin position="90"/>
        <end position="109"/>
    </location>
</feature>
<keyword evidence="3" id="KW-1185">Reference proteome</keyword>
<reference evidence="2 3" key="1">
    <citation type="journal article" date="2019" name="Commun. Biol.">
        <title>The bagworm genome reveals a unique fibroin gene that provides high tensile strength.</title>
        <authorList>
            <person name="Kono N."/>
            <person name="Nakamura H."/>
            <person name="Ohtoshi R."/>
            <person name="Tomita M."/>
            <person name="Numata K."/>
            <person name="Arakawa K."/>
        </authorList>
    </citation>
    <scope>NUCLEOTIDE SEQUENCE [LARGE SCALE GENOMIC DNA]</scope>
</reference>
<accession>A0A4C1TRK2</accession>
<name>A0A4C1TRK2_EUMVA</name>
<sequence>MFVKIVKLQEDLESECALSYRRRAAAANTEYAGDRALVRAIRRSTRTSGEMSQETSAYVSGRREGGLGTATAPSVTVAKVSDGDNILDSAKEKAGKEHYLSSDISPEMS</sequence>
<evidence type="ECO:0000256" key="1">
    <source>
        <dbReference type="SAM" id="MobiDB-lite"/>
    </source>
</evidence>
<dbReference type="AlphaFoldDB" id="A0A4C1TRK2"/>
<organism evidence="2 3">
    <name type="scientific">Eumeta variegata</name>
    <name type="common">Bagworm moth</name>
    <name type="synonym">Eumeta japonica</name>
    <dbReference type="NCBI Taxonomy" id="151549"/>
    <lineage>
        <taxon>Eukaryota</taxon>
        <taxon>Metazoa</taxon>
        <taxon>Ecdysozoa</taxon>
        <taxon>Arthropoda</taxon>
        <taxon>Hexapoda</taxon>
        <taxon>Insecta</taxon>
        <taxon>Pterygota</taxon>
        <taxon>Neoptera</taxon>
        <taxon>Endopterygota</taxon>
        <taxon>Lepidoptera</taxon>
        <taxon>Glossata</taxon>
        <taxon>Ditrysia</taxon>
        <taxon>Tineoidea</taxon>
        <taxon>Psychidae</taxon>
        <taxon>Oiketicinae</taxon>
        <taxon>Eumeta</taxon>
    </lineage>
</organism>
<gene>
    <name evidence="2" type="ORF">EVAR_10083_1</name>
</gene>
<evidence type="ECO:0000313" key="3">
    <source>
        <dbReference type="Proteomes" id="UP000299102"/>
    </source>
</evidence>
<proteinExistence type="predicted"/>
<feature type="region of interest" description="Disordered" evidence="1">
    <location>
        <begin position="43"/>
        <end position="73"/>
    </location>
</feature>
<dbReference type="Proteomes" id="UP000299102">
    <property type="component" value="Unassembled WGS sequence"/>
</dbReference>
<dbReference type="EMBL" id="BGZK01000079">
    <property type="protein sequence ID" value="GBP16516.1"/>
    <property type="molecule type" value="Genomic_DNA"/>
</dbReference>
<feature type="compositionally biased region" description="Basic and acidic residues" evidence="1">
    <location>
        <begin position="90"/>
        <end position="100"/>
    </location>
</feature>